<organism evidence="1 2">
    <name type="scientific">Heterorhabditis bacteriophora</name>
    <name type="common">Entomopathogenic nematode worm</name>
    <dbReference type="NCBI Taxonomy" id="37862"/>
    <lineage>
        <taxon>Eukaryota</taxon>
        <taxon>Metazoa</taxon>
        <taxon>Ecdysozoa</taxon>
        <taxon>Nematoda</taxon>
        <taxon>Chromadorea</taxon>
        <taxon>Rhabditida</taxon>
        <taxon>Rhabditina</taxon>
        <taxon>Rhabditomorpha</taxon>
        <taxon>Strongyloidea</taxon>
        <taxon>Heterorhabditidae</taxon>
        <taxon>Heterorhabditis</taxon>
    </lineage>
</organism>
<proteinExistence type="predicted"/>
<dbReference type="Proteomes" id="UP000095283">
    <property type="component" value="Unplaced"/>
</dbReference>
<evidence type="ECO:0000313" key="1">
    <source>
        <dbReference type="Proteomes" id="UP000095283"/>
    </source>
</evidence>
<dbReference type="AlphaFoldDB" id="A0A1I7X8J3"/>
<protein>
    <submittedName>
        <fullName evidence="2">ULP_PROTEASE domain-containing protein</fullName>
    </submittedName>
</protein>
<sequence length="163" mass="19023">MDQMAEGHRKRGKILLMIELHFADGNECGVYLDVSIMWKYGLEQVKDKELVQSTYKPAEKHETVQVFIKTLLYAVPLLSENLRDDRESGTLPEDHLLHFDLHFLDLIFCQNTKKSQKQGKVATTYQILRMKLKTANENGVCSLRTLFINQFHVISIYLNYFIQ</sequence>
<accession>A0A1I7X8J3</accession>
<name>A0A1I7X8J3_HETBA</name>
<evidence type="ECO:0000313" key="2">
    <source>
        <dbReference type="WBParaSite" id="Hba_13899"/>
    </source>
</evidence>
<keyword evidence="1" id="KW-1185">Reference proteome</keyword>
<reference evidence="2" key="1">
    <citation type="submission" date="2016-11" db="UniProtKB">
        <authorList>
            <consortium name="WormBaseParasite"/>
        </authorList>
    </citation>
    <scope>IDENTIFICATION</scope>
</reference>
<dbReference type="WBParaSite" id="Hba_13899">
    <property type="protein sequence ID" value="Hba_13899"/>
    <property type="gene ID" value="Hba_13899"/>
</dbReference>